<dbReference type="EMBL" id="MT141618">
    <property type="protein sequence ID" value="QJA68450.1"/>
    <property type="molecule type" value="Genomic_DNA"/>
</dbReference>
<dbReference type="AlphaFoldDB" id="A0A6M3LV61"/>
<evidence type="ECO:0000313" key="1">
    <source>
        <dbReference type="EMBL" id="QJA68450.1"/>
    </source>
</evidence>
<evidence type="ECO:0000313" key="2">
    <source>
        <dbReference type="EMBL" id="QJA96488.1"/>
    </source>
</evidence>
<protein>
    <submittedName>
        <fullName evidence="2">Uncharacterized protein</fullName>
    </submittedName>
</protein>
<organism evidence="2">
    <name type="scientific">viral metagenome</name>
    <dbReference type="NCBI Taxonomy" id="1070528"/>
    <lineage>
        <taxon>unclassified sequences</taxon>
        <taxon>metagenomes</taxon>
        <taxon>organismal metagenomes</taxon>
    </lineage>
</organism>
<proteinExistence type="predicted"/>
<gene>
    <name evidence="1" type="ORF">MM415A06705_0007</name>
    <name evidence="2" type="ORF">MM415B08389_0006</name>
</gene>
<dbReference type="EMBL" id="MT143405">
    <property type="protein sequence ID" value="QJA96488.1"/>
    <property type="molecule type" value="Genomic_DNA"/>
</dbReference>
<name>A0A6M3LV61_9ZZZZ</name>
<sequence length="49" mass="5777">MGYGDDNKVTFEYLVEENKLLKLQIKHFVEIIEKFGIGEKDKNETNEET</sequence>
<reference evidence="2" key="1">
    <citation type="submission" date="2020-03" db="EMBL/GenBank/DDBJ databases">
        <title>The deep terrestrial virosphere.</title>
        <authorList>
            <person name="Holmfeldt K."/>
            <person name="Nilsson E."/>
            <person name="Simone D."/>
            <person name="Lopez-Fernandez M."/>
            <person name="Wu X."/>
            <person name="de Brujin I."/>
            <person name="Lundin D."/>
            <person name="Andersson A."/>
            <person name="Bertilsson S."/>
            <person name="Dopson M."/>
        </authorList>
    </citation>
    <scope>NUCLEOTIDE SEQUENCE</scope>
    <source>
        <strain evidence="1">MM415A06705</strain>
        <strain evidence="2">MM415B08389</strain>
    </source>
</reference>
<accession>A0A6M3LV61</accession>